<dbReference type="Proteomes" id="UP000177865">
    <property type="component" value="Unassembled WGS sequence"/>
</dbReference>
<name>A0A1G2Q094_9BACT</name>
<dbReference type="InterPro" id="IPR002307">
    <property type="entry name" value="Tyr-tRNA-ligase"/>
</dbReference>
<evidence type="ECO:0000256" key="5">
    <source>
        <dbReference type="ARBA" id="ARBA00022917"/>
    </source>
</evidence>
<dbReference type="PRINTS" id="PR01040">
    <property type="entry name" value="TRNASYNTHTYR"/>
</dbReference>
<organism evidence="12 13">
    <name type="scientific">Candidatus Terrybacteria bacterium RIFCSPLOWO2_01_FULL_58_14</name>
    <dbReference type="NCBI Taxonomy" id="1802369"/>
    <lineage>
        <taxon>Bacteria</taxon>
        <taxon>Candidatus Terryibacteriota</taxon>
    </lineage>
</organism>
<dbReference type="GO" id="GO:0004831">
    <property type="term" value="F:tyrosine-tRNA ligase activity"/>
    <property type="evidence" value="ECO:0007669"/>
    <property type="project" value="UniProtKB-UniRule"/>
</dbReference>
<evidence type="ECO:0000256" key="8">
    <source>
        <dbReference type="NCBIfam" id="TIGR00234"/>
    </source>
</evidence>
<dbReference type="PROSITE" id="PS50889">
    <property type="entry name" value="S4"/>
    <property type="match status" value="1"/>
</dbReference>
<keyword evidence="9" id="KW-0694">RNA-binding</keyword>
<dbReference type="InterPro" id="IPR002305">
    <property type="entry name" value="aa-tRNA-synth_Ic"/>
</dbReference>
<evidence type="ECO:0000313" key="13">
    <source>
        <dbReference type="Proteomes" id="UP000177865"/>
    </source>
</evidence>
<dbReference type="CDD" id="cd00165">
    <property type="entry name" value="S4"/>
    <property type="match status" value="1"/>
</dbReference>
<evidence type="ECO:0000313" key="12">
    <source>
        <dbReference type="EMBL" id="OHA54014.1"/>
    </source>
</evidence>
<accession>A0A1G2Q094</accession>
<dbReference type="Gene3D" id="3.40.50.620">
    <property type="entry name" value="HUPs"/>
    <property type="match status" value="1"/>
</dbReference>
<dbReference type="GO" id="GO:0003723">
    <property type="term" value="F:RNA binding"/>
    <property type="evidence" value="ECO:0007669"/>
    <property type="project" value="UniProtKB-KW"/>
</dbReference>
<gene>
    <name evidence="12" type="ORF">A2991_02385</name>
</gene>
<keyword evidence="6 10" id="KW-0030">Aminoacyl-tRNA synthetase</keyword>
<dbReference type="EC" id="6.1.1.1" evidence="1 8"/>
<evidence type="ECO:0000256" key="2">
    <source>
        <dbReference type="ARBA" id="ARBA00022598"/>
    </source>
</evidence>
<feature type="domain" description="RNA-binding S4" evidence="11">
    <location>
        <begin position="348"/>
        <end position="375"/>
    </location>
</feature>
<comment type="catalytic activity">
    <reaction evidence="7">
        <text>tRNA(Tyr) + L-tyrosine + ATP = L-tyrosyl-tRNA(Tyr) + AMP + diphosphate + H(+)</text>
        <dbReference type="Rhea" id="RHEA:10220"/>
        <dbReference type="Rhea" id="RHEA-COMP:9706"/>
        <dbReference type="Rhea" id="RHEA-COMP:9707"/>
        <dbReference type="ChEBI" id="CHEBI:15378"/>
        <dbReference type="ChEBI" id="CHEBI:30616"/>
        <dbReference type="ChEBI" id="CHEBI:33019"/>
        <dbReference type="ChEBI" id="CHEBI:58315"/>
        <dbReference type="ChEBI" id="CHEBI:78442"/>
        <dbReference type="ChEBI" id="CHEBI:78536"/>
        <dbReference type="ChEBI" id="CHEBI:456215"/>
        <dbReference type="EC" id="6.1.1.1"/>
    </reaction>
</comment>
<evidence type="ECO:0000256" key="1">
    <source>
        <dbReference type="ARBA" id="ARBA00013160"/>
    </source>
</evidence>
<evidence type="ECO:0000256" key="6">
    <source>
        <dbReference type="ARBA" id="ARBA00023146"/>
    </source>
</evidence>
<dbReference type="AlphaFoldDB" id="A0A1G2Q094"/>
<keyword evidence="4 10" id="KW-0067">ATP-binding</keyword>
<dbReference type="PANTHER" id="PTHR11766">
    <property type="entry name" value="TYROSYL-TRNA SYNTHETASE"/>
    <property type="match status" value="1"/>
</dbReference>
<sequence length="412" mass="46701">MPISRVKPIPEHVVRDILMRGVRVSIPQRNAAAIFISARRPLRVKYGIDPTQPALTLGHLTVLRKLRLLQKYGHIPVLLIGDFTARFGDPTEKLKARVLRKKEDVAKASARYRAQIGRILDLKKTEFRGNGEWYDRMSAEDLLRLESSVTAMQVLERDMFRERQKKRLPIGLHEVAYPILQGYDSVMLRSDATIIGKDQLFNELMGRAFQERFHQTPQVILGVELLVGSDGREKMSQSIGNAIALTELPDEQFGKIMAIPDSALPQYAELLTDLPLTQIKRDVRRGGMEARDAKARVAEAIVAQIHGAKAAASARRLFTSRFRNREQPAMEKLREWKIAKKEWTPLELLVKVKLVPSRAQAQRLVEQGGVRLDGVTMGNPRGVFQLKKKEHILSVGKHTTLRIIFTKSTPPR</sequence>
<keyword evidence="5 10" id="KW-0648">Protein biosynthesis</keyword>
<keyword evidence="2 10" id="KW-0436">Ligase</keyword>
<dbReference type="Gene3D" id="1.10.240.10">
    <property type="entry name" value="Tyrosyl-Transfer RNA Synthetase"/>
    <property type="match status" value="1"/>
</dbReference>
<protein>
    <recommendedName>
        <fullName evidence="1 8">Tyrosine--tRNA ligase</fullName>
        <ecNumber evidence="1 8">6.1.1.1</ecNumber>
    </recommendedName>
</protein>
<dbReference type="PANTHER" id="PTHR11766:SF1">
    <property type="entry name" value="TYROSINE--TRNA LIGASE"/>
    <property type="match status" value="1"/>
</dbReference>
<dbReference type="InterPro" id="IPR024088">
    <property type="entry name" value="Tyr-tRNA-ligase_bac-type"/>
</dbReference>
<dbReference type="GO" id="GO:0005829">
    <property type="term" value="C:cytosol"/>
    <property type="evidence" value="ECO:0007669"/>
    <property type="project" value="TreeGrafter"/>
</dbReference>
<evidence type="ECO:0000256" key="10">
    <source>
        <dbReference type="RuleBase" id="RU363036"/>
    </source>
</evidence>
<comment type="similarity">
    <text evidence="10">Belongs to the class-I aminoacyl-tRNA synthetase family.</text>
</comment>
<dbReference type="InterPro" id="IPR002942">
    <property type="entry name" value="S4_RNA-bd"/>
</dbReference>
<dbReference type="Gene3D" id="3.10.290.10">
    <property type="entry name" value="RNA-binding S4 domain"/>
    <property type="match status" value="1"/>
</dbReference>
<dbReference type="GO" id="GO:0006437">
    <property type="term" value="P:tyrosyl-tRNA aminoacylation"/>
    <property type="evidence" value="ECO:0007669"/>
    <property type="project" value="UniProtKB-UniRule"/>
</dbReference>
<dbReference type="EMBL" id="MHSZ01000004">
    <property type="protein sequence ID" value="OHA54014.1"/>
    <property type="molecule type" value="Genomic_DNA"/>
</dbReference>
<dbReference type="InterPro" id="IPR036986">
    <property type="entry name" value="S4_RNA-bd_sf"/>
</dbReference>
<comment type="caution">
    <text evidence="12">The sequence shown here is derived from an EMBL/GenBank/DDBJ whole genome shotgun (WGS) entry which is preliminary data.</text>
</comment>
<keyword evidence="3 10" id="KW-0547">Nucleotide-binding</keyword>
<dbReference type="NCBIfam" id="TIGR00234">
    <property type="entry name" value="tyrS"/>
    <property type="match status" value="1"/>
</dbReference>
<dbReference type="Pfam" id="PF01479">
    <property type="entry name" value="S4"/>
    <property type="match status" value="1"/>
</dbReference>
<dbReference type="GO" id="GO:0005524">
    <property type="term" value="F:ATP binding"/>
    <property type="evidence" value="ECO:0007669"/>
    <property type="project" value="UniProtKB-KW"/>
</dbReference>
<evidence type="ECO:0000256" key="7">
    <source>
        <dbReference type="ARBA" id="ARBA00048248"/>
    </source>
</evidence>
<proteinExistence type="inferred from homology"/>
<evidence type="ECO:0000256" key="4">
    <source>
        <dbReference type="ARBA" id="ARBA00022840"/>
    </source>
</evidence>
<evidence type="ECO:0000259" key="11">
    <source>
        <dbReference type="Pfam" id="PF01479"/>
    </source>
</evidence>
<dbReference type="SUPFAM" id="SSF55174">
    <property type="entry name" value="Alpha-L RNA-binding motif"/>
    <property type="match status" value="1"/>
</dbReference>
<reference evidence="12 13" key="1">
    <citation type="journal article" date="2016" name="Nat. Commun.">
        <title>Thousands of microbial genomes shed light on interconnected biogeochemical processes in an aquifer system.</title>
        <authorList>
            <person name="Anantharaman K."/>
            <person name="Brown C.T."/>
            <person name="Hug L.A."/>
            <person name="Sharon I."/>
            <person name="Castelle C.J."/>
            <person name="Probst A.J."/>
            <person name="Thomas B.C."/>
            <person name="Singh A."/>
            <person name="Wilkins M.J."/>
            <person name="Karaoz U."/>
            <person name="Brodie E.L."/>
            <person name="Williams K.H."/>
            <person name="Hubbard S.S."/>
            <person name="Banfield J.F."/>
        </authorList>
    </citation>
    <scope>NUCLEOTIDE SEQUENCE [LARGE SCALE GENOMIC DNA]</scope>
</reference>
<dbReference type="Pfam" id="PF00579">
    <property type="entry name" value="tRNA-synt_1b"/>
    <property type="match status" value="1"/>
</dbReference>
<dbReference type="SUPFAM" id="SSF52374">
    <property type="entry name" value="Nucleotidylyl transferase"/>
    <property type="match status" value="1"/>
</dbReference>
<evidence type="ECO:0000256" key="3">
    <source>
        <dbReference type="ARBA" id="ARBA00022741"/>
    </source>
</evidence>
<dbReference type="InterPro" id="IPR014729">
    <property type="entry name" value="Rossmann-like_a/b/a_fold"/>
</dbReference>
<evidence type="ECO:0000256" key="9">
    <source>
        <dbReference type="PROSITE-ProRule" id="PRU00182"/>
    </source>
</evidence>